<keyword evidence="1" id="KW-0812">Transmembrane</keyword>
<feature type="transmembrane region" description="Helical" evidence="1">
    <location>
        <begin position="20"/>
        <end position="39"/>
    </location>
</feature>
<reference evidence="2 3" key="1">
    <citation type="submission" date="2020-05" db="EMBL/GenBank/DDBJ databases">
        <authorList>
            <person name="Petersen J."/>
            <person name="Sayavedra L."/>
        </authorList>
    </citation>
    <scope>NUCLEOTIDE SEQUENCE [LARGE SCALE GENOMIC DNA]</scope>
    <source>
        <strain evidence="2">B azoricus SOX ET2 1586I</strain>
    </source>
</reference>
<keyword evidence="1" id="KW-0472">Membrane</keyword>
<dbReference type="RefSeq" id="WP_237731636.1">
    <property type="nucleotide sequence ID" value="NZ_CAHJWF010000231.1"/>
</dbReference>
<evidence type="ECO:0000313" key="2">
    <source>
        <dbReference type="EMBL" id="CAB5502265.1"/>
    </source>
</evidence>
<proteinExistence type="predicted"/>
<name>A0ABM8M8N8_9GAMM</name>
<accession>A0ABM8M8N8</accession>
<keyword evidence="3" id="KW-1185">Reference proteome</keyword>
<dbReference type="Proteomes" id="UP000626656">
    <property type="component" value="Unassembled WGS sequence"/>
</dbReference>
<dbReference type="EMBL" id="CAHJWF010000231">
    <property type="protein sequence ID" value="CAB5502265.1"/>
    <property type="molecule type" value="Genomic_DNA"/>
</dbReference>
<evidence type="ECO:0008006" key="4">
    <source>
        <dbReference type="Google" id="ProtNLM"/>
    </source>
</evidence>
<organism evidence="2 3">
    <name type="scientific">Bathymodiolus thermophilus thioautotrophic gill symbiont</name>
    <dbReference type="NCBI Taxonomy" id="2360"/>
    <lineage>
        <taxon>Bacteria</taxon>
        <taxon>Pseudomonadati</taxon>
        <taxon>Pseudomonadota</taxon>
        <taxon>Gammaproteobacteria</taxon>
        <taxon>sulfur-oxidizing symbionts</taxon>
    </lineage>
</organism>
<sequence length="101" mass="11524">MIGMEGIEYHPGQRKKSGGFKLWMLLVIFVVVVVVVYFLSDEQIPKKLNTGLIVVKESEPDVVKIVSIPVNIETTTSNPRSEEPKMLESLDELNEFYKKQQ</sequence>
<keyword evidence="1" id="KW-1133">Transmembrane helix</keyword>
<evidence type="ECO:0000313" key="3">
    <source>
        <dbReference type="Proteomes" id="UP000626656"/>
    </source>
</evidence>
<evidence type="ECO:0000256" key="1">
    <source>
        <dbReference type="SAM" id="Phobius"/>
    </source>
</evidence>
<gene>
    <name evidence="2" type="ORF">AZO1586I_932</name>
</gene>
<protein>
    <recommendedName>
        <fullName evidence="4">SPOR domain-containing protein</fullName>
    </recommendedName>
</protein>
<comment type="caution">
    <text evidence="2">The sequence shown here is derived from an EMBL/GenBank/DDBJ whole genome shotgun (WGS) entry which is preliminary data.</text>
</comment>